<gene>
    <name evidence="2" type="ORF">C1SCF055_LOCUS44268</name>
</gene>
<dbReference type="EMBL" id="CAMXCT020006773">
    <property type="protein sequence ID" value="CAL1173176.1"/>
    <property type="molecule type" value="Genomic_DNA"/>
</dbReference>
<evidence type="ECO:0000313" key="3">
    <source>
        <dbReference type="EMBL" id="CAL4807113.1"/>
    </source>
</evidence>
<feature type="domain" description="STAS" evidence="1">
    <location>
        <begin position="29"/>
        <end position="99"/>
    </location>
</feature>
<dbReference type="EMBL" id="CAMXCT010006773">
    <property type="protein sequence ID" value="CAI4019801.1"/>
    <property type="molecule type" value="Genomic_DNA"/>
</dbReference>
<sequence>MIVHDAAVPRVVKLGRIESLGNIWRDQEVWPEGRTFPGILVIEFRGPLSFASADHFLEEVEQKRLLEEEDDNHIEAIEMLRELLTEWRKRRNISCIVADAKSRVRLLLEENFADGAKPLLDQQAFMISLDDAVSFAKLTMARKRKKIAAQDDSAVPRRWGSSQVDGGKIAGESWRIMGIHGGLYHLSSNKHVFKE</sequence>
<accession>A0A9P1GRD2</accession>
<dbReference type="InterPro" id="IPR002645">
    <property type="entry name" value="STAS_dom"/>
</dbReference>
<dbReference type="Proteomes" id="UP001152797">
    <property type="component" value="Unassembled WGS sequence"/>
</dbReference>
<evidence type="ECO:0000259" key="1">
    <source>
        <dbReference type="PROSITE" id="PS50801"/>
    </source>
</evidence>
<evidence type="ECO:0000313" key="4">
    <source>
        <dbReference type="Proteomes" id="UP001152797"/>
    </source>
</evidence>
<dbReference type="EMBL" id="CAMXCT030006773">
    <property type="protein sequence ID" value="CAL4807113.1"/>
    <property type="molecule type" value="Genomic_DNA"/>
</dbReference>
<dbReference type="CDD" id="cd07042">
    <property type="entry name" value="STAS_SulP_like_sulfate_transporter"/>
    <property type="match status" value="1"/>
</dbReference>
<reference evidence="3 4" key="2">
    <citation type="submission" date="2024-05" db="EMBL/GenBank/DDBJ databases">
        <authorList>
            <person name="Chen Y."/>
            <person name="Shah S."/>
            <person name="Dougan E. K."/>
            <person name="Thang M."/>
            <person name="Chan C."/>
        </authorList>
    </citation>
    <scope>NUCLEOTIDE SEQUENCE [LARGE SCALE GENOMIC DNA]</scope>
</reference>
<keyword evidence="4" id="KW-1185">Reference proteome</keyword>
<comment type="caution">
    <text evidence="2">The sequence shown here is derived from an EMBL/GenBank/DDBJ whole genome shotgun (WGS) entry which is preliminary data.</text>
</comment>
<evidence type="ECO:0000313" key="2">
    <source>
        <dbReference type="EMBL" id="CAI4019801.1"/>
    </source>
</evidence>
<dbReference type="InterPro" id="IPR036513">
    <property type="entry name" value="STAS_dom_sf"/>
</dbReference>
<dbReference type="OrthoDB" id="425220at2759"/>
<organism evidence="2">
    <name type="scientific">Cladocopium goreaui</name>
    <dbReference type="NCBI Taxonomy" id="2562237"/>
    <lineage>
        <taxon>Eukaryota</taxon>
        <taxon>Sar</taxon>
        <taxon>Alveolata</taxon>
        <taxon>Dinophyceae</taxon>
        <taxon>Suessiales</taxon>
        <taxon>Symbiodiniaceae</taxon>
        <taxon>Cladocopium</taxon>
    </lineage>
</organism>
<name>A0A9P1GRD2_9DINO</name>
<proteinExistence type="predicted"/>
<reference evidence="2" key="1">
    <citation type="submission" date="2022-10" db="EMBL/GenBank/DDBJ databases">
        <authorList>
            <person name="Chen Y."/>
            <person name="Dougan E. K."/>
            <person name="Chan C."/>
            <person name="Rhodes N."/>
            <person name="Thang M."/>
        </authorList>
    </citation>
    <scope>NUCLEOTIDE SEQUENCE</scope>
</reference>
<dbReference type="PROSITE" id="PS50801">
    <property type="entry name" value="STAS"/>
    <property type="match status" value="1"/>
</dbReference>
<protein>
    <submittedName>
        <fullName evidence="3">Sulfate transporter 4.1, chloroplastic (AST82)</fullName>
    </submittedName>
</protein>
<dbReference type="Gene3D" id="3.30.750.24">
    <property type="entry name" value="STAS domain"/>
    <property type="match status" value="1"/>
</dbReference>
<dbReference type="AlphaFoldDB" id="A0A9P1GRD2"/>